<dbReference type="Gene3D" id="3.30.750.24">
    <property type="entry name" value="STAS domain"/>
    <property type="match status" value="1"/>
</dbReference>
<dbReference type="InterPro" id="IPR002645">
    <property type="entry name" value="STAS_dom"/>
</dbReference>
<reference evidence="2 3" key="1">
    <citation type="journal article" date="2016" name="Nat. Commun.">
        <title>Thousands of microbial genomes shed light on interconnected biogeochemical processes in an aquifer system.</title>
        <authorList>
            <person name="Anantharaman K."/>
            <person name="Brown C.T."/>
            <person name="Hug L.A."/>
            <person name="Sharon I."/>
            <person name="Castelle C.J."/>
            <person name="Probst A.J."/>
            <person name="Thomas B.C."/>
            <person name="Singh A."/>
            <person name="Wilkins M.J."/>
            <person name="Karaoz U."/>
            <person name="Brodie E.L."/>
            <person name="Williams K.H."/>
            <person name="Hubbard S.S."/>
            <person name="Banfield J.F."/>
        </authorList>
    </citation>
    <scope>NUCLEOTIDE SEQUENCE [LARGE SCALE GENOMIC DNA]</scope>
</reference>
<accession>A0A1F6GQM5</accession>
<evidence type="ECO:0000313" key="2">
    <source>
        <dbReference type="EMBL" id="OGH00410.1"/>
    </source>
</evidence>
<proteinExistence type="predicted"/>
<dbReference type="AlphaFoldDB" id="A0A1F6GQM5"/>
<organism evidence="2 3">
    <name type="scientific">Candidatus Lambdaproteobacteria bacterium RIFOXYD2_FULL_56_26</name>
    <dbReference type="NCBI Taxonomy" id="1817773"/>
    <lineage>
        <taxon>Bacteria</taxon>
        <taxon>Pseudomonadati</taxon>
        <taxon>Pseudomonadota</taxon>
        <taxon>Candidatus Lambdaproteobacteria</taxon>
    </lineage>
</organism>
<comment type="caution">
    <text evidence="2">The sequence shown here is derived from an EMBL/GenBank/DDBJ whole genome shotgun (WGS) entry which is preliminary data.</text>
</comment>
<dbReference type="Proteomes" id="UP000177583">
    <property type="component" value="Unassembled WGS sequence"/>
</dbReference>
<dbReference type="CDD" id="cd07043">
    <property type="entry name" value="STAS_anti-anti-sigma_factors"/>
    <property type="match status" value="1"/>
</dbReference>
<dbReference type="SUPFAM" id="SSF52091">
    <property type="entry name" value="SpoIIaa-like"/>
    <property type="match status" value="1"/>
</dbReference>
<evidence type="ECO:0000259" key="1">
    <source>
        <dbReference type="PROSITE" id="PS50801"/>
    </source>
</evidence>
<feature type="domain" description="STAS" evidence="1">
    <location>
        <begin position="15"/>
        <end position="114"/>
    </location>
</feature>
<evidence type="ECO:0000313" key="3">
    <source>
        <dbReference type="Proteomes" id="UP000177583"/>
    </source>
</evidence>
<protein>
    <recommendedName>
        <fullName evidence="1">STAS domain-containing protein</fullName>
    </recommendedName>
</protein>
<dbReference type="EMBL" id="MFNF01000046">
    <property type="protein sequence ID" value="OGH00410.1"/>
    <property type="molecule type" value="Genomic_DNA"/>
</dbReference>
<dbReference type="PROSITE" id="PS50801">
    <property type="entry name" value="STAS"/>
    <property type="match status" value="1"/>
</dbReference>
<name>A0A1F6GQM5_9PROT</name>
<dbReference type="InterPro" id="IPR036513">
    <property type="entry name" value="STAS_dom_sf"/>
</dbReference>
<sequence>MNLDVEICGLAEPLGAVQLRLPSHLAEAGALRLVAVFKGLFKSGITGYILDLSQTELLTGSGLGAIHHLFREAKGKLVLLGPNEKTQRLFGVSGLAAPVAFDLKEAQDKLKEVV</sequence>
<gene>
    <name evidence="2" type="ORF">A2557_09455</name>
</gene>